<dbReference type="Proteomes" id="UP000199345">
    <property type="component" value="Unassembled WGS sequence"/>
</dbReference>
<gene>
    <name evidence="1" type="ORF">SAMN05216326_11849</name>
</gene>
<protein>
    <submittedName>
        <fullName evidence="1">Uncharacterized protein</fullName>
    </submittedName>
</protein>
<evidence type="ECO:0000313" key="2">
    <source>
        <dbReference type="Proteomes" id="UP000199345"/>
    </source>
</evidence>
<organism evidence="1 2">
    <name type="scientific">Nitrosomonas marina</name>
    <dbReference type="NCBI Taxonomy" id="917"/>
    <lineage>
        <taxon>Bacteria</taxon>
        <taxon>Pseudomonadati</taxon>
        <taxon>Pseudomonadota</taxon>
        <taxon>Betaproteobacteria</taxon>
        <taxon>Nitrosomonadales</taxon>
        <taxon>Nitrosomonadaceae</taxon>
        <taxon>Nitrosomonas</taxon>
    </lineage>
</organism>
<dbReference type="AlphaFoldDB" id="A0A1I0D7H9"/>
<dbReference type="EMBL" id="FOIA01000018">
    <property type="protein sequence ID" value="SET27587.1"/>
    <property type="molecule type" value="Genomic_DNA"/>
</dbReference>
<name>A0A1I0D7H9_9PROT</name>
<proteinExistence type="predicted"/>
<evidence type="ECO:0000313" key="1">
    <source>
        <dbReference type="EMBL" id="SET27587.1"/>
    </source>
</evidence>
<reference evidence="2" key="1">
    <citation type="submission" date="2016-10" db="EMBL/GenBank/DDBJ databases">
        <authorList>
            <person name="Varghese N."/>
            <person name="Submissions S."/>
        </authorList>
    </citation>
    <scope>NUCLEOTIDE SEQUENCE [LARGE SCALE GENOMIC DNA]</scope>
    <source>
        <strain evidence="2">Nm71</strain>
    </source>
</reference>
<sequence>MPCFGCIGAIQGNNSITALNKMGVENCKPLDFPYITFTIYDYSSGIATCAQTSD</sequence>
<keyword evidence="2" id="KW-1185">Reference proteome</keyword>
<accession>A0A1I0D7H9</accession>